<dbReference type="InterPro" id="IPR036814">
    <property type="entry name" value="YqcC-like_sf"/>
</dbReference>
<organism evidence="2 3">
    <name type="scientific">Ferrimonas sediminum</name>
    <dbReference type="NCBI Taxonomy" id="718193"/>
    <lineage>
        <taxon>Bacteria</taxon>
        <taxon>Pseudomonadati</taxon>
        <taxon>Pseudomonadota</taxon>
        <taxon>Gammaproteobacteria</taxon>
        <taxon>Alteromonadales</taxon>
        <taxon>Ferrimonadaceae</taxon>
        <taxon>Ferrimonas</taxon>
    </lineage>
</organism>
<dbReference type="SUPFAM" id="SSF158452">
    <property type="entry name" value="YqcC-like"/>
    <property type="match status" value="1"/>
</dbReference>
<evidence type="ECO:0000313" key="3">
    <source>
        <dbReference type="Proteomes" id="UP000199527"/>
    </source>
</evidence>
<dbReference type="RefSeq" id="WP_090361712.1">
    <property type="nucleotide sequence ID" value="NZ_FNEM01000002.1"/>
</dbReference>
<evidence type="ECO:0000313" key="2">
    <source>
        <dbReference type="EMBL" id="SDI57006.1"/>
    </source>
</evidence>
<evidence type="ECO:0000259" key="1">
    <source>
        <dbReference type="Pfam" id="PF04287"/>
    </source>
</evidence>
<dbReference type="InterPro" id="IPR023376">
    <property type="entry name" value="YqcC-like_dom"/>
</dbReference>
<accession>A0A1G8LMV4</accession>
<dbReference type="OrthoDB" id="8794567at2"/>
<reference evidence="3" key="1">
    <citation type="submission" date="2016-10" db="EMBL/GenBank/DDBJ databases">
        <authorList>
            <person name="Varghese N."/>
            <person name="Submissions S."/>
        </authorList>
    </citation>
    <scope>NUCLEOTIDE SEQUENCE [LARGE SCALE GENOMIC DNA]</scope>
    <source>
        <strain evidence="3">DSM 23317</strain>
    </source>
</reference>
<dbReference type="GO" id="GO:0044010">
    <property type="term" value="P:single-species biofilm formation"/>
    <property type="evidence" value="ECO:0007669"/>
    <property type="project" value="TreeGrafter"/>
</dbReference>
<gene>
    <name evidence="2" type="ORF">SAMN04488540_102114</name>
</gene>
<keyword evidence="3" id="KW-1185">Reference proteome</keyword>
<proteinExistence type="predicted"/>
<dbReference type="Pfam" id="PF04287">
    <property type="entry name" value="DUF446"/>
    <property type="match status" value="1"/>
</dbReference>
<dbReference type="EMBL" id="FNEM01000002">
    <property type="protein sequence ID" value="SDI57006.1"/>
    <property type="molecule type" value="Genomic_DNA"/>
</dbReference>
<protein>
    <submittedName>
        <fullName evidence="2">Uncharacterized conserved protein YqcC, DUF446 family</fullName>
    </submittedName>
</protein>
<dbReference type="InterPro" id="IPR007384">
    <property type="entry name" value="UCP006257"/>
</dbReference>
<dbReference type="PIRSF" id="PIRSF006257">
    <property type="entry name" value="UCP006257"/>
    <property type="match status" value="1"/>
</dbReference>
<name>A0A1G8LMV4_9GAMM</name>
<feature type="domain" description="YqcC-like" evidence="1">
    <location>
        <begin position="7"/>
        <end position="99"/>
    </location>
</feature>
<dbReference type="PANTHER" id="PTHR39586:SF1">
    <property type="entry name" value="CYTOPLASMIC PROTEIN"/>
    <property type="match status" value="1"/>
</dbReference>
<dbReference type="Proteomes" id="UP000199527">
    <property type="component" value="Unassembled WGS sequence"/>
</dbReference>
<dbReference type="PANTHER" id="PTHR39586">
    <property type="entry name" value="CYTOPLASMIC PROTEIN-RELATED"/>
    <property type="match status" value="1"/>
</dbReference>
<dbReference type="AlphaFoldDB" id="A0A1G8LMV4"/>
<dbReference type="Gene3D" id="1.20.1440.40">
    <property type="entry name" value="YqcC-like"/>
    <property type="match status" value="1"/>
</dbReference>
<sequence length="108" mass="11747">MSRENEVQHGLLRLQQALQQAQLWQKTPVSAEALASTQPFAVDTLSLPQWLQFIYLPKLQALLEAGQPLPTRVSVAPMAEETFGDAQPALVAAIAQLDAVLSSADGRR</sequence>